<evidence type="ECO:0000259" key="2">
    <source>
        <dbReference type="Pfam" id="PF05089"/>
    </source>
</evidence>
<gene>
    <name evidence="5" type="primary">NAGLU</name>
    <name evidence="5" type="ORF">CDAR_1901</name>
</gene>
<dbReference type="EMBL" id="BPLQ01005803">
    <property type="protein sequence ID" value="GIY17437.1"/>
    <property type="molecule type" value="Genomic_DNA"/>
</dbReference>
<dbReference type="InterPro" id="IPR007781">
    <property type="entry name" value="NAGLU"/>
</dbReference>
<dbReference type="GO" id="GO:0016787">
    <property type="term" value="F:hydrolase activity"/>
    <property type="evidence" value="ECO:0007669"/>
    <property type="project" value="UniProtKB-KW"/>
</dbReference>
<evidence type="ECO:0000256" key="1">
    <source>
        <dbReference type="ARBA" id="ARBA00022801"/>
    </source>
</evidence>
<name>A0AAV4R7T5_9ARAC</name>
<proteinExistence type="predicted"/>
<evidence type="ECO:0000259" key="3">
    <source>
        <dbReference type="Pfam" id="PF12971"/>
    </source>
</evidence>
<accession>A0AAV4R7T5</accession>
<dbReference type="Pfam" id="PF12972">
    <property type="entry name" value="NAGLU_C"/>
    <property type="match status" value="1"/>
</dbReference>
<dbReference type="Pfam" id="PF05089">
    <property type="entry name" value="NAGLU"/>
    <property type="match status" value="1"/>
</dbReference>
<dbReference type="Gene3D" id="3.20.20.80">
    <property type="entry name" value="Glycosidases"/>
    <property type="match status" value="1"/>
</dbReference>
<feature type="domain" description="Alpha-N-acetylglucosaminidase N-terminal" evidence="3">
    <location>
        <begin position="56"/>
        <end position="136"/>
    </location>
</feature>
<dbReference type="Pfam" id="PF12971">
    <property type="entry name" value="NAGLU_N"/>
    <property type="match status" value="1"/>
</dbReference>
<feature type="domain" description="Alpha-N-acetylglucosaminidase tim-barrel" evidence="2">
    <location>
        <begin position="151"/>
        <end position="486"/>
    </location>
</feature>
<evidence type="ECO:0000313" key="5">
    <source>
        <dbReference type="EMBL" id="GIY17437.1"/>
    </source>
</evidence>
<evidence type="ECO:0000313" key="6">
    <source>
        <dbReference type="Proteomes" id="UP001054837"/>
    </source>
</evidence>
<dbReference type="PANTHER" id="PTHR12872:SF1">
    <property type="entry name" value="ALPHA-N-ACETYLGLUCOSAMINIDASE"/>
    <property type="match status" value="1"/>
</dbReference>
<evidence type="ECO:0000259" key="4">
    <source>
        <dbReference type="Pfam" id="PF12972"/>
    </source>
</evidence>
<feature type="domain" description="Alpha-N-acetylglucosaminidase C-terminal" evidence="4">
    <location>
        <begin position="495"/>
        <end position="755"/>
    </location>
</feature>
<dbReference type="InterPro" id="IPR017853">
    <property type="entry name" value="GH"/>
</dbReference>
<dbReference type="SUPFAM" id="SSF51445">
    <property type="entry name" value="(Trans)glycosidases"/>
    <property type="match status" value="1"/>
</dbReference>
<keyword evidence="6" id="KW-1185">Reference proteome</keyword>
<dbReference type="AlphaFoldDB" id="A0AAV4R7T5"/>
<keyword evidence="1" id="KW-0378">Hydrolase</keyword>
<sequence length="768" mass="89516">MSQHRKLVCSWFRRLISDLNESIISLCVWPTIASVLDNNVSEEIPSEHRSAVEEAEAVKQLLVRLIPEKAHEILIEVDYEFHDKDAFQISSRNGKVLITGTRGYTAAAGVYHYLKTFCGCHVSWSGNQLQLPEELPIPSVPFNITFHDKYRYYQNVCTSSYSFVWWTWERWEKEIDWMALNGINLPLAFTAQEAIYYKVFKEMNFTDHDIEVFFTGPGFLAWNRMGNMQAWVGPLTQNWHTDQIALQHKILDRMRDFGMTPVLPAFSGRVVPAFTRNFPDANTTYLNRTWAHFQPPFGFVTFLQPTDPLFQEVGTEFLRTYIEEFGTDHIYSADLFNEMPPPSNDPGYLQSCSKALYKSLLTVDPKAIWLTQGWMFYSDPDIWQEAQARAFLRAVPLGKMIVLDLQSELYPQYQRLPSYYGQPFIWCMLHNYGGVTGLYASLDLVNTQTFEGRNYEGSTMIGTGLTPEGIETNDIVYELMNEMAWRPTPTDLHEWLEDFARRRYGVDSARLQLALLYLRKSVYNATDPYRNHGKYILIRRPSLKLKPYIWYDPNDVFIAWTLYIGATNDSVLSQSALFRHDLVDLTRQILQLSMDVMYPDVVKAFRSRNMTALNQASKSILELYDDMDELLASDEHFLLGRWLKDALSLAHTPLEKLQYEYNARNQITLWGPTGELVDYANKQWAGLMSQYYKRRWEFFFETLKNCIKNSRPYKQADFNEAVFREIEYNFDLGQETYSPYPIGDPIEISKRLYGKYSDTDFSLIQSRS</sequence>
<dbReference type="Proteomes" id="UP001054837">
    <property type="component" value="Unassembled WGS sequence"/>
</dbReference>
<protein>
    <submittedName>
        <fullName evidence="5">Alpha-N-acetylglucosaminidase</fullName>
    </submittedName>
</protein>
<comment type="caution">
    <text evidence="5">The sequence shown here is derived from an EMBL/GenBank/DDBJ whole genome shotgun (WGS) entry which is preliminary data.</text>
</comment>
<dbReference type="Gene3D" id="3.30.379.10">
    <property type="entry name" value="Chitobiase/beta-hexosaminidase domain 2-like"/>
    <property type="match status" value="1"/>
</dbReference>
<reference evidence="5 6" key="1">
    <citation type="submission" date="2021-06" db="EMBL/GenBank/DDBJ databases">
        <title>Caerostris darwini draft genome.</title>
        <authorList>
            <person name="Kono N."/>
            <person name="Arakawa K."/>
        </authorList>
    </citation>
    <scope>NUCLEOTIDE SEQUENCE [LARGE SCALE GENOMIC DNA]</scope>
</reference>
<dbReference type="Gene3D" id="1.20.120.670">
    <property type="entry name" value="N-acetyl-b-d-glucoasminidase"/>
    <property type="match status" value="1"/>
</dbReference>
<dbReference type="InterPro" id="IPR024733">
    <property type="entry name" value="NAGLU_tim-barrel"/>
</dbReference>
<dbReference type="InterPro" id="IPR029018">
    <property type="entry name" value="Hex-like_dom2"/>
</dbReference>
<dbReference type="InterPro" id="IPR024732">
    <property type="entry name" value="NAGLU_C"/>
</dbReference>
<organism evidence="5 6">
    <name type="scientific">Caerostris darwini</name>
    <dbReference type="NCBI Taxonomy" id="1538125"/>
    <lineage>
        <taxon>Eukaryota</taxon>
        <taxon>Metazoa</taxon>
        <taxon>Ecdysozoa</taxon>
        <taxon>Arthropoda</taxon>
        <taxon>Chelicerata</taxon>
        <taxon>Arachnida</taxon>
        <taxon>Araneae</taxon>
        <taxon>Araneomorphae</taxon>
        <taxon>Entelegynae</taxon>
        <taxon>Araneoidea</taxon>
        <taxon>Araneidae</taxon>
        <taxon>Caerostris</taxon>
    </lineage>
</organism>
<dbReference type="PANTHER" id="PTHR12872">
    <property type="entry name" value="ALPHA-N-ACETYLGLUCOSAMINIDASE"/>
    <property type="match status" value="1"/>
</dbReference>
<dbReference type="InterPro" id="IPR024240">
    <property type="entry name" value="NAGLU_N"/>
</dbReference>